<evidence type="ECO:0000313" key="15">
    <source>
        <dbReference type="EMBL" id="SHF59183.1"/>
    </source>
</evidence>
<dbReference type="Proteomes" id="UP000184170">
    <property type="component" value="Unassembled WGS sequence"/>
</dbReference>
<keyword evidence="10 13" id="KW-0233">DNA recombination</keyword>
<evidence type="ECO:0000256" key="10">
    <source>
        <dbReference type="ARBA" id="ARBA00023172"/>
    </source>
</evidence>
<evidence type="ECO:0000313" key="16">
    <source>
        <dbReference type="Proteomes" id="UP000184170"/>
    </source>
</evidence>
<evidence type="ECO:0000256" key="1">
    <source>
        <dbReference type="ARBA" id="ARBA00009518"/>
    </source>
</evidence>
<gene>
    <name evidence="13" type="primary">ruvC</name>
    <name evidence="15" type="ORF">SAMN04487965_2334</name>
</gene>
<keyword evidence="3 13" id="KW-0540">Nuclease</keyword>
<evidence type="ECO:0000256" key="2">
    <source>
        <dbReference type="ARBA" id="ARBA00022490"/>
    </source>
</evidence>
<name>A0A1M5CWQ9_9GAMM</name>
<dbReference type="InterPro" id="IPR012337">
    <property type="entry name" value="RNaseH-like_sf"/>
</dbReference>
<comment type="subunit">
    <text evidence="13">Homodimer which binds Holliday junction (HJ) DNA. The HJ becomes 2-fold symmetrical on binding to RuvC with unstacked arms; it has a different conformation from HJ DNA in complex with RuvA. In the full resolvosome a probable DNA-RuvA(4)-RuvB(12)-RuvC(2) complex forms which resolves the HJ.</text>
</comment>
<dbReference type="Gene3D" id="3.30.420.10">
    <property type="entry name" value="Ribonuclease H-like superfamily/Ribonuclease H"/>
    <property type="match status" value="1"/>
</dbReference>
<dbReference type="EC" id="3.1.21.10" evidence="13 14"/>
<dbReference type="InterPro" id="IPR020563">
    <property type="entry name" value="X-over_junc_endoDNase_Mg_BS"/>
</dbReference>
<keyword evidence="9 13" id="KW-0238">DNA-binding</keyword>
<evidence type="ECO:0000256" key="13">
    <source>
        <dbReference type="HAMAP-Rule" id="MF_00034"/>
    </source>
</evidence>
<evidence type="ECO:0000256" key="9">
    <source>
        <dbReference type="ARBA" id="ARBA00023125"/>
    </source>
</evidence>
<dbReference type="GO" id="GO:0048476">
    <property type="term" value="C:Holliday junction resolvase complex"/>
    <property type="evidence" value="ECO:0007669"/>
    <property type="project" value="UniProtKB-UniRule"/>
</dbReference>
<comment type="subcellular location">
    <subcellularLocation>
        <location evidence="13">Cytoplasm</location>
    </subcellularLocation>
</comment>
<dbReference type="AlphaFoldDB" id="A0A1M5CWQ9"/>
<organism evidence="15 16">
    <name type="scientific">Microbulbifer donghaiensis</name>
    <dbReference type="NCBI Taxonomy" id="494016"/>
    <lineage>
        <taxon>Bacteria</taxon>
        <taxon>Pseudomonadati</taxon>
        <taxon>Pseudomonadota</taxon>
        <taxon>Gammaproteobacteria</taxon>
        <taxon>Cellvibrionales</taxon>
        <taxon>Microbulbiferaceae</taxon>
        <taxon>Microbulbifer</taxon>
    </lineage>
</organism>
<comment type="cofactor">
    <cofactor evidence="13">
        <name>Mg(2+)</name>
        <dbReference type="ChEBI" id="CHEBI:18420"/>
    </cofactor>
    <text evidence="13">Binds 2 Mg(2+) ion per subunit.</text>
</comment>
<keyword evidence="11 13" id="KW-0234">DNA repair</keyword>
<keyword evidence="4 13" id="KW-0479">Metal-binding</keyword>
<feature type="active site" evidence="13">
    <location>
        <position position="8"/>
    </location>
</feature>
<dbReference type="PANTHER" id="PTHR30194">
    <property type="entry name" value="CROSSOVER JUNCTION ENDODEOXYRIBONUCLEASE RUVC"/>
    <property type="match status" value="1"/>
</dbReference>
<keyword evidence="6 13" id="KW-0227">DNA damage</keyword>
<comment type="function">
    <text evidence="13">The RuvA-RuvB-RuvC complex processes Holliday junction (HJ) DNA during genetic recombination and DNA repair. Endonuclease that resolves HJ intermediates. Cleaves cruciform DNA by making single-stranded nicks across the HJ at symmetrical positions within the homologous arms, yielding a 5'-phosphate and a 3'-hydroxyl group; requires a central core of homology in the junction. The consensus cleavage sequence is 5'-(A/T)TT(C/G)-3'. Cleavage occurs on the 3'-side of the TT dinucleotide at the point of strand exchange. HJ branch migration catalyzed by RuvA-RuvB allows RuvC to scan DNA until it finds its consensus sequence, where it cleaves and resolves the cruciform DNA.</text>
</comment>
<evidence type="ECO:0000256" key="8">
    <source>
        <dbReference type="ARBA" id="ARBA00022842"/>
    </source>
</evidence>
<keyword evidence="16" id="KW-1185">Reference proteome</keyword>
<evidence type="ECO:0000256" key="5">
    <source>
        <dbReference type="ARBA" id="ARBA00022759"/>
    </source>
</evidence>
<dbReference type="GO" id="GO:0008821">
    <property type="term" value="F:crossover junction DNA endonuclease activity"/>
    <property type="evidence" value="ECO:0007669"/>
    <property type="project" value="UniProtKB-UniRule"/>
</dbReference>
<dbReference type="CDD" id="cd16962">
    <property type="entry name" value="RuvC"/>
    <property type="match status" value="1"/>
</dbReference>
<keyword evidence="7 13" id="KW-0378">Hydrolase</keyword>
<evidence type="ECO:0000256" key="3">
    <source>
        <dbReference type="ARBA" id="ARBA00022722"/>
    </source>
</evidence>
<evidence type="ECO:0000256" key="7">
    <source>
        <dbReference type="ARBA" id="ARBA00022801"/>
    </source>
</evidence>
<sequence>MTRILGIDPGSRKTGYGLIDVQRNKATYVASGVIRIPEGPLPERLKLIFDAVSQIAQQYQPAQMAIESVFMSKSAGSALKLGQARGAAIVAATNADLPVAEYEARKVKQAVVGTGAADKLQVQHMVKTLLSLPASPQEDAADALAVALCHMHTMQTLVQTAGGARGRFRRGRLSIS</sequence>
<comment type="similarity">
    <text evidence="1 13">Belongs to the RuvC family.</text>
</comment>
<dbReference type="OrthoDB" id="9805499at2"/>
<feature type="binding site" evidence="13">
    <location>
        <position position="139"/>
    </location>
    <ligand>
        <name>Mg(2+)</name>
        <dbReference type="ChEBI" id="CHEBI:18420"/>
        <label>1</label>
    </ligand>
</feature>
<dbReference type="GO" id="GO:0000287">
    <property type="term" value="F:magnesium ion binding"/>
    <property type="evidence" value="ECO:0007669"/>
    <property type="project" value="UniProtKB-UniRule"/>
</dbReference>
<feature type="binding site" evidence="13">
    <location>
        <position position="8"/>
    </location>
    <ligand>
        <name>Mg(2+)</name>
        <dbReference type="ChEBI" id="CHEBI:18420"/>
        <label>1</label>
    </ligand>
</feature>
<dbReference type="PANTHER" id="PTHR30194:SF3">
    <property type="entry name" value="CROSSOVER JUNCTION ENDODEOXYRIBONUCLEASE RUVC"/>
    <property type="match status" value="1"/>
</dbReference>
<feature type="binding site" evidence="13">
    <location>
        <position position="67"/>
    </location>
    <ligand>
        <name>Mg(2+)</name>
        <dbReference type="ChEBI" id="CHEBI:18420"/>
        <label>2</label>
    </ligand>
</feature>
<protein>
    <recommendedName>
        <fullName evidence="13 14">Crossover junction endodeoxyribonuclease RuvC</fullName>
        <ecNumber evidence="13 14">3.1.21.10</ecNumber>
    </recommendedName>
    <alternativeName>
        <fullName evidence="13">Holliday junction nuclease RuvC</fullName>
    </alternativeName>
    <alternativeName>
        <fullName evidence="13">Holliday junction resolvase RuvC</fullName>
    </alternativeName>
</protein>
<evidence type="ECO:0000256" key="11">
    <source>
        <dbReference type="ARBA" id="ARBA00023204"/>
    </source>
</evidence>
<keyword evidence="2 13" id="KW-0963">Cytoplasm</keyword>
<feature type="active site" evidence="13">
    <location>
        <position position="67"/>
    </location>
</feature>
<dbReference type="EMBL" id="FQVA01000002">
    <property type="protein sequence ID" value="SHF59183.1"/>
    <property type="molecule type" value="Genomic_DNA"/>
</dbReference>
<dbReference type="GO" id="GO:0005737">
    <property type="term" value="C:cytoplasm"/>
    <property type="evidence" value="ECO:0007669"/>
    <property type="project" value="UniProtKB-SubCell"/>
</dbReference>
<evidence type="ECO:0000256" key="12">
    <source>
        <dbReference type="ARBA" id="ARBA00029354"/>
    </source>
</evidence>
<dbReference type="PROSITE" id="PS01321">
    <property type="entry name" value="RUVC"/>
    <property type="match status" value="1"/>
</dbReference>
<dbReference type="STRING" id="494016.SAMN04487965_2334"/>
<dbReference type="GO" id="GO:0006281">
    <property type="term" value="P:DNA repair"/>
    <property type="evidence" value="ECO:0007669"/>
    <property type="project" value="UniProtKB-UniRule"/>
</dbReference>
<evidence type="ECO:0000256" key="4">
    <source>
        <dbReference type="ARBA" id="ARBA00022723"/>
    </source>
</evidence>
<dbReference type="InterPro" id="IPR036397">
    <property type="entry name" value="RNaseH_sf"/>
</dbReference>
<evidence type="ECO:0000256" key="6">
    <source>
        <dbReference type="ARBA" id="ARBA00022763"/>
    </source>
</evidence>
<dbReference type="SUPFAM" id="SSF53098">
    <property type="entry name" value="Ribonuclease H-like"/>
    <property type="match status" value="1"/>
</dbReference>
<dbReference type="FunFam" id="3.30.420.10:FF:000002">
    <property type="entry name" value="Crossover junction endodeoxyribonuclease RuvC"/>
    <property type="match status" value="1"/>
</dbReference>
<dbReference type="GO" id="GO:0006310">
    <property type="term" value="P:DNA recombination"/>
    <property type="evidence" value="ECO:0007669"/>
    <property type="project" value="UniProtKB-UniRule"/>
</dbReference>
<dbReference type="InterPro" id="IPR002176">
    <property type="entry name" value="X-over_junc_endoDNase_RuvC"/>
</dbReference>
<dbReference type="HAMAP" id="MF_00034">
    <property type="entry name" value="RuvC"/>
    <property type="match status" value="1"/>
</dbReference>
<dbReference type="GO" id="GO:0003677">
    <property type="term" value="F:DNA binding"/>
    <property type="evidence" value="ECO:0007669"/>
    <property type="project" value="UniProtKB-KW"/>
</dbReference>
<dbReference type="Pfam" id="PF02075">
    <property type="entry name" value="RuvC"/>
    <property type="match status" value="1"/>
</dbReference>
<keyword evidence="5 13" id="KW-0255">Endonuclease</keyword>
<feature type="active site" evidence="13">
    <location>
        <position position="139"/>
    </location>
</feature>
<dbReference type="PRINTS" id="PR00696">
    <property type="entry name" value="RSOLVASERUVC"/>
</dbReference>
<dbReference type="NCBIfam" id="TIGR00228">
    <property type="entry name" value="ruvC"/>
    <property type="match status" value="1"/>
</dbReference>
<proteinExistence type="inferred from homology"/>
<comment type="catalytic activity">
    <reaction evidence="12 13">
        <text>Endonucleolytic cleavage at a junction such as a reciprocal single-stranded crossover between two homologous DNA duplexes (Holliday junction).</text>
        <dbReference type="EC" id="3.1.21.10"/>
    </reaction>
</comment>
<keyword evidence="8 13" id="KW-0460">Magnesium</keyword>
<evidence type="ECO:0000256" key="14">
    <source>
        <dbReference type="NCBIfam" id="TIGR00228"/>
    </source>
</evidence>
<accession>A0A1M5CWQ9</accession>
<reference evidence="16" key="1">
    <citation type="submission" date="2016-11" db="EMBL/GenBank/DDBJ databases">
        <authorList>
            <person name="Varghese N."/>
            <person name="Submissions S."/>
        </authorList>
    </citation>
    <scope>NUCLEOTIDE SEQUENCE [LARGE SCALE GENOMIC DNA]</scope>
    <source>
        <strain evidence="16">CGMCC 1.7063</strain>
    </source>
</reference>